<dbReference type="Proteomes" id="UP000642284">
    <property type="component" value="Unassembled WGS sequence"/>
</dbReference>
<name>A0ABR7SSF4_9ACTN</name>
<feature type="domain" description="Solute-binding protein family 3/N-terminal" evidence="3">
    <location>
        <begin position="78"/>
        <end position="315"/>
    </location>
</feature>
<dbReference type="Gene3D" id="3.40.190.10">
    <property type="entry name" value="Periplasmic binding protein-like II"/>
    <property type="match status" value="2"/>
</dbReference>
<keyword evidence="1 2" id="KW-0732">Signal</keyword>
<organism evidence="4 5">
    <name type="scientific">Streptomyces polyasparticus</name>
    <dbReference type="NCBI Taxonomy" id="2767826"/>
    <lineage>
        <taxon>Bacteria</taxon>
        <taxon>Bacillati</taxon>
        <taxon>Actinomycetota</taxon>
        <taxon>Actinomycetes</taxon>
        <taxon>Kitasatosporales</taxon>
        <taxon>Streptomycetaceae</taxon>
        <taxon>Streptomyces</taxon>
    </lineage>
</organism>
<protein>
    <submittedName>
        <fullName evidence="4">ABC transporter substrate-binding protein</fullName>
    </submittedName>
</protein>
<sequence>MPIHLRTPSSQAFARRAAGSTALAAALALIAACGSGTGAEDAAPGAAAGKPVQVAGVAVAEDKALHEALPPAIRDAGVLRVASDVPYPPFEMFEKEGSTKITGLDYDLAQALGGKLGLRIEFTPQKFDGIIPAIQAGKFDLAISAMTDNKQRQQVVDFVDYSVSGTGVLVKEGNPRGITAALDLCGHKVAAQAATNQADFVKEQQPKCAAAGKGKIDLQTYPKDSDTQLAVSSGKADAAVITKPAAGYIAKTVGDGGTFDLVDDPGAKGGYNASPNGIAVTKKHPGLADALLKALQSLMDDGTYGKILDKYGVASIGLDKATKNAAVD</sequence>
<feature type="signal peptide" evidence="2">
    <location>
        <begin position="1"/>
        <end position="24"/>
    </location>
</feature>
<evidence type="ECO:0000259" key="3">
    <source>
        <dbReference type="SMART" id="SM00062"/>
    </source>
</evidence>
<dbReference type="SMART" id="SM00062">
    <property type="entry name" value="PBPb"/>
    <property type="match status" value="1"/>
</dbReference>
<evidence type="ECO:0000313" key="4">
    <source>
        <dbReference type="EMBL" id="MBC9718384.1"/>
    </source>
</evidence>
<evidence type="ECO:0000256" key="1">
    <source>
        <dbReference type="ARBA" id="ARBA00022729"/>
    </source>
</evidence>
<evidence type="ECO:0000313" key="5">
    <source>
        <dbReference type="Proteomes" id="UP000642284"/>
    </source>
</evidence>
<dbReference type="InterPro" id="IPR001638">
    <property type="entry name" value="Solute-binding_3/MltF_N"/>
</dbReference>
<evidence type="ECO:0000256" key="2">
    <source>
        <dbReference type="SAM" id="SignalP"/>
    </source>
</evidence>
<proteinExistence type="predicted"/>
<gene>
    <name evidence="4" type="ORF">H9Y04_38260</name>
</gene>
<dbReference type="RefSeq" id="WP_187818806.1">
    <property type="nucleotide sequence ID" value="NZ_JACTVJ010000025.1"/>
</dbReference>
<keyword evidence="5" id="KW-1185">Reference proteome</keyword>
<accession>A0ABR7SSF4</accession>
<comment type="caution">
    <text evidence="4">The sequence shown here is derived from an EMBL/GenBank/DDBJ whole genome shotgun (WGS) entry which is preliminary data.</text>
</comment>
<dbReference type="EMBL" id="JACTVJ010000025">
    <property type="protein sequence ID" value="MBC9718384.1"/>
    <property type="molecule type" value="Genomic_DNA"/>
</dbReference>
<reference evidence="4 5" key="1">
    <citation type="submission" date="2020-08" db="EMBL/GenBank/DDBJ databases">
        <title>Genemic of Streptomyces polyaspartic.</title>
        <authorList>
            <person name="Liu W."/>
        </authorList>
    </citation>
    <scope>NUCLEOTIDE SEQUENCE [LARGE SCALE GENOMIC DNA]</scope>
    <source>
        <strain evidence="4 5">TRM66268-LWL</strain>
    </source>
</reference>
<dbReference type="PROSITE" id="PS51257">
    <property type="entry name" value="PROKAR_LIPOPROTEIN"/>
    <property type="match status" value="1"/>
</dbReference>
<dbReference type="SUPFAM" id="SSF53850">
    <property type="entry name" value="Periplasmic binding protein-like II"/>
    <property type="match status" value="1"/>
</dbReference>
<dbReference type="CDD" id="cd01004">
    <property type="entry name" value="PBP2_MidA_like"/>
    <property type="match status" value="1"/>
</dbReference>
<dbReference type="PANTHER" id="PTHR35936:SF17">
    <property type="entry name" value="ARGININE-BINDING EXTRACELLULAR PROTEIN ARTP"/>
    <property type="match status" value="1"/>
</dbReference>
<feature type="chain" id="PRO_5046225845" evidence="2">
    <location>
        <begin position="25"/>
        <end position="328"/>
    </location>
</feature>
<dbReference type="Pfam" id="PF00497">
    <property type="entry name" value="SBP_bac_3"/>
    <property type="match status" value="1"/>
</dbReference>
<dbReference type="PANTHER" id="PTHR35936">
    <property type="entry name" value="MEMBRANE-BOUND LYTIC MUREIN TRANSGLYCOSYLASE F"/>
    <property type="match status" value="1"/>
</dbReference>